<organism evidence="1">
    <name type="scientific">Anguilla anguilla</name>
    <name type="common">European freshwater eel</name>
    <name type="synonym">Muraena anguilla</name>
    <dbReference type="NCBI Taxonomy" id="7936"/>
    <lineage>
        <taxon>Eukaryota</taxon>
        <taxon>Metazoa</taxon>
        <taxon>Chordata</taxon>
        <taxon>Craniata</taxon>
        <taxon>Vertebrata</taxon>
        <taxon>Euteleostomi</taxon>
        <taxon>Actinopterygii</taxon>
        <taxon>Neopterygii</taxon>
        <taxon>Teleostei</taxon>
        <taxon>Anguilliformes</taxon>
        <taxon>Anguillidae</taxon>
        <taxon>Anguilla</taxon>
    </lineage>
</organism>
<sequence>MRADRSKEKGEYFFCII</sequence>
<dbReference type="EMBL" id="GBXM01075354">
    <property type="protein sequence ID" value="JAH33223.1"/>
    <property type="molecule type" value="Transcribed_RNA"/>
</dbReference>
<accession>A0A0E9RYB3</accession>
<dbReference type="AlphaFoldDB" id="A0A0E9RYB3"/>
<proteinExistence type="predicted"/>
<protein>
    <submittedName>
        <fullName evidence="1">Uncharacterized protein</fullName>
    </submittedName>
</protein>
<evidence type="ECO:0000313" key="1">
    <source>
        <dbReference type="EMBL" id="JAH33223.1"/>
    </source>
</evidence>
<reference evidence="1" key="1">
    <citation type="submission" date="2014-11" db="EMBL/GenBank/DDBJ databases">
        <authorList>
            <person name="Amaro Gonzalez C."/>
        </authorList>
    </citation>
    <scope>NUCLEOTIDE SEQUENCE</scope>
</reference>
<reference evidence="1" key="2">
    <citation type="journal article" date="2015" name="Fish Shellfish Immunol.">
        <title>Early steps in the European eel (Anguilla anguilla)-Vibrio vulnificus interaction in the gills: Role of the RtxA13 toxin.</title>
        <authorList>
            <person name="Callol A."/>
            <person name="Pajuelo D."/>
            <person name="Ebbesson L."/>
            <person name="Teles M."/>
            <person name="MacKenzie S."/>
            <person name="Amaro C."/>
        </authorList>
    </citation>
    <scope>NUCLEOTIDE SEQUENCE</scope>
</reference>
<name>A0A0E9RYB3_ANGAN</name>